<proteinExistence type="predicted"/>
<dbReference type="EMBL" id="QXCT01000001">
    <property type="protein sequence ID" value="MDW9252843.1"/>
    <property type="molecule type" value="Genomic_DNA"/>
</dbReference>
<accession>A0AAW9CV09</accession>
<organism evidence="2 3">
    <name type="scientific">Burkholderia thailandensis</name>
    <dbReference type="NCBI Taxonomy" id="57975"/>
    <lineage>
        <taxon>Bacteria</taxon>
        <taxon>Pseudomonadati</taxon>
        <taxon>Pseudomonadota</taxon>
        <taxon>Betaproteobacteria</taxon>
        <taxon>Burkholderiales</taxon>
        <taxon>Burkholderiaceae</taxon>
        <taxon>Burkholderia</taxon>
        <taxon>pseudomallei group</taxon>
    </lineage>
</organism>
<gene>
    <name evidence="2" type="ORF">C7S16_5470</name>
</gene>
<feature type="compositionally biased region" description="Basic and acidic residues" evidence="1">
    <location>
        <begin position="74"/>
        <end position="83"/>
    </location>
</feature>
<feature type="region of interest" description="Disordered" evidence="1">
    <location>
        <begin position="73"/>
        <end position="104"/>
    </location>
</feature>
<dbReference type="AlphaFoldDB" id="A0AAW9CV09"/>
<dbReference type="Proteomes" id="UP001272137">
    <property type="component" value="Unassembled WGS sequence"/>
</dbReference>
<evidence type="ECO:0000313" key="2">
    <source>
        <dbReference type="EMBL" id="MDW9252843.1"/>
    </source>
</evidence>
<feature type="region of interest" description="Disordered" evidence="1">
    <location>
        <begin position="21"/>
        <end position="47"/>
    </location>
</feature>
<evidence type="ECO:0000256" key="1">
    <source>
        <dbReference type="SAM" id="MobiDB-lite"/>
    </source>
</evidence>
<sequence>MRDEAESRNVGESFAYSCELVDPQRRRSERPTAGSGRIERADSASPSSRIASLAFVAVASARACRRVTACARAGVDRRVSRPSRDRRRAHHVRGAAAPPPDAPF</sequence>
<name>A0AAW9CV09_BURTH</name>
<reference evidence="2" key="1">
    <citation type="submission" date="2018-08" db="EMBL/GenBank/DDBJ databases">
        <title>Identification of Burkholderia cepacia strains that express a Burkholderia pseudomallei-like capsular polysaccharide.</title>
        <authorList>
            <person name="Burtnick M.N."/>
            <person name="Vongsouvath M."/>
            <person name="Newton P."/>
            <person name="Wuthiekanun V."/>
            <person name="Limmathurotsakul D."/>
            <person name="Brett P.J."/>
            <person name="Chantratita N."/>
            <person name="Dance D.A."/>
        </authorList>
    </citation>
    <scope>NUCLEOTIDE SEQUENCE</scope>
    <source>
        <strain evidence="2">SBXCC001</strain>
    </source>
</reference>
<protein>
    <submittedName>
        <fullName evidence="2">Uncharacterized protein</fullName>
    </submittedName>
</protein>
<evidence type="ECO:0000313" key="3">
    <source>
        <dbReference type="Proteomes" id="UP001272137"/>
    </source>
</evidence>
<comment type="caution">
    <text evidence="2">The sequence shown here is derived from an EMBL/GenBank/DDBJ whole genome shotgun (WGS) entry which is preliminary data.</text>
</comment>
<feature type="compositionally biased region" description="Basic residues" evidence="1">
    <location>
        <begin position="84"/>
        <end position="93"/>
    </location>
</feature>